<evidence type="ECO:0000313" key="3">
    <source>
        <dbReference type="Proteomes" id="UP000318528"/>
    </source>
</evidence>
<gene>
    <name evidence="2" type="ORF">FNW11_09925</name>
    <name evidence="1" type="ORF">FNW12_17105</name>
</gene>
<dbReference type="Proteomes" id="UP000318528">
    <property type="component" value="Unassembled WGS sequence"/>
</dbReference>
<evidence type="ECO:0000313" key="2">
    <source>
        <dbReference type="EMBL" id="TRX09248.1"/>
    </source>
</evidence>
<protein>
    <recommendedName>
        <fullName evidence="5">DUF2946 domain-containing protein</fullName>
    </recommendedName>
</protein>
<name>A0A553BLY0_9FLAO</name>
<dbReference type="OrthoDB" id="1445232at2"/>
<accession>A0A553BLY0</accession>
<proteinExistence type="predicted"/>
<dbReference type="AlphaFoldDB" id="A0A553BLY0"/>
<dbReference type="Proteomes" id="UP000318669">
    <property type="component" value="Unassembled WGS sequence"/>
</dbReference>
<evidence type="ECO:0000313" key="4">
    <source>
        <dbReference type="Proteomes" id="UP000318669"/>
    </source>
</evidence>
<organism evidence="2 4">
    <name type="scientific">Flavobacterium gawalongense</name>
    <dbReference type="NCBI Taxonomy" id="2594432"/>
    <lineage>
        <taxon>Bacteria</taxon>
        <taxon>Pseudomonadati</taxon>
        <taxon>Bacteroidota</taxon>
        <taxon>Flavobacteriia</taxon>
        <taxon>Flavobacteriales</taxon>
        <taxon>Flavobacteriaceae</taxon>
        <taxon>Flavobacterium</taxon>
    </lineage>
</organism>
<dbReference type="EMBL" id="VJZN01000050">
    <property type="protein sequence ID" value="TRX01405.1"/>
    <property type="molecule type" value="Genomic_DNA"/>
</dbReference>
<comment type="caution">
    <text evidence="2">The sequence shown here is derived from an EMBL/GenBank/DDBJ whole genome shotgun (WGS) entry which is preliminary data.</text>
</comment>
<evidence type="ECO:0000313" key="1">
    <source>
        <dbReference type="EMBL" id="TRX01405.1"/>
    </source>
</evidence>
<dbReference type="RefSeq" id="WP_143387592.1">
    <property type="nucleotide sequence ID" value="NZ_VJZL01000015.1"/>
</dbReference>
<evidence type="ECO:0008006" key="5">
    <source>
        <dbReference type="Google" id="ProtNLM"/>
    </source>
</evidence>
<reference evidence="3 4" key="1">
    <citation type="submission" date="2019-07" db="EMBL/GenBank/DDBJ databases">
        <title>Novel species of Flavobacterium.</title>
        <authorList>
            <person name="Liu Q."/>
            <person name="Xin Y.-H."/>
        </authorList>
    </citation>
    <scope>NUCLEOTIDE SEQUENCE [LARGE SCALE GENOMIC DNA]</scope>
    <source>
        <strain evidence="1 3">GSP39</strain>
        <strain evidence="2 4">GSR22</strain>
    </source>
</reference>
<dbReference type="EMBL" id="VJZL01000015">
    <property type="protein sequence ID" value="TRX09248.1"/>
    <property type="molecule type" value="Genomic_DNA"/>
</dbReference>
<sequence length="115" mass="13449">MKKKQLIINLFFAIALLFSIVFQSFHGYEHLEKKLSEKVCYHKHDSNKAELTHQHRGFDHCLLCEFTSSSYISPKKFSYQLYSSHKEIPYFLTDKETIISFSGSLYSHRGPPVNS</sequence>
<keyword evidence="3" id="KW-1185">Reference proteome</keyword>